<feature type="modified residue" description="4-aspartylphosphate" evidence="7">
    <location>
        <position position="1026"/>
    </location>
</feature>
<dbReference type="Pfam" id="PF02518">
    <property type="entry name" value="HATPase_c"/>
    <property type="match status" value="1"/>
</dbReference>
<dbReference type="InterPro" id="IPR011006">
    <property type="entry name" value="CheY-like_superfamily"/>
</dbReference>
<evidence type="ECO:0000256" key="3">
    <source>
        <dbReference type="ARBA" id="ARBA00012438"/>
    </source>
</evidence>
<dbReference type="InterPro" id="IPR036890">
    <property type="entry name" value="HATPase_C_sf"/>
</dbReference>
<protein>
    <recommendedName>
        <fullName evidence="3">histidine kinase</fullName>
        <ecNumber evidence="3">2.7.13.3</ecNumber>
    </recommendedName>
</protein>
<dbReference type="PANTHER" id="PTHR43719:SF75">
    <property type="entry name" value="HISTIDINE KINASE CKI1"/>
    <property type="match status" value="1"/>
</dbReference>
<keyword evidence="9" id="KW-0472">Membrane</keyword>
<dbReference type="SMART" id="SM00387">
    <property type="entry name" value="HATPase_c"/>
    <property type="match status" value="1"/>
</dbReference>
<dbReference type="InterPro" id="IPR036097">
    <property type="entry name" value="HisK_dim/P_sf"/>
</dbReference>
<dbReference type="SUPFAM" id="SSF52172">
    <property type="entry name" value="CheY-like"/>
    <property type="match status" value="1"/>
</dbReference>
<feature type="region of interest" description="Disordered" evidence="8">
    <location>
        <begin position="891"/>
        <end position="924"/>
    </location>
</feature>
<evidence type="ECO:0000259" key="12">
    <source>
        <dbReference type="PROSITE" id="PS50110"/>
    </source>
</evidence>
<feature type="signal peptide" evidence="10">
    <location>
        <begin position="1"/>
        <end position="18"/>
    </location>
</feature>
<dbReference type="Gene3D" id="1.10.287.130">
    <property type="match status" value="1"/>
</dbReference>
<dbReference type="InterPro" id="IPR050956">
    <property type="entry name" value="2C_system_His_kinase"/>
</dbReference>
<dbReference type="InterPro" id="IPR005467">
    <property type="entry name" value="His_kinase_dom"/>
</dbReference>
<comment type="subcellular location">
    <subcellularLocation>
        <location evidence="2">Endoplasmic reticulum membrane</location>
        <topology evidence="2">Multi-pass membrane protein</topology>
    </subcellularLocation>
</comment>
<evidence type="ECO:0000259" key="11">
    <source>
        <dbReference type="PROSITE" id="PS50109"/>
    </source>
</evidence>
<evidence type="ECO:0000256" key="2">
    <source>
        <dbReference type="ARBA" id="ARBA00004477"/>
    </source>
</evidence>
<keyword evidence="10" id="KW-0732">Signal</keyword>
<feature type="transmembrane region" description="Helical" evidence="9">
    <location>
        <begin position="305"/>
        <end position="329"/>
    </location>
</feature>
<evidence type="ECO:0000256" key="6">
    <source>
        <dbReference type="ARBA" id="ARBA00023170"/>
    </source>
</evidence>
<dbReference type="Gene3D" id="3.40.50.2300">
    <property type="match status" value="1"/>
</dbReference>
<dbReference type="GO" id="GO:0000155">
    <property type="term" value="F:phosphorelay sensor kinase activity"/>
    <property type="evidence" value="ECO:0007669"/>
    <property type="project" value="InterPro"/>
</dbReference>
<dbReference type="PRINTS" id="PR00344">
    <property type="entry name" value="BCTRLSENSOR"/>
</dbReference>
<dbReference type="PROSITE" id="PS50110">
    <property type="entry name" value="RESPONSE_REGULATORY"/>
    <property type="match status" value="1"/>
</dbReference>
<keyword evidence="4 7" id="KW-0597">Phosphoprotein</keyword>
<sequence>MLLLPILLIPCWYAMVNRVEHQVKNWNSNEFHSMLMSEIENKAKFLSPINSSATNLARILGSSLNGTALSFSEIETKVAPVLFQELSTIPYLSQISYFGLDGLFFSYYTDGNQTLAMYTNSSFFSAPNGRENYIWLMQDVDIETGKLYGKAIESRPWTMANASWFQEALNNKHGSASLETGWNNAQDLLFLNSARLNRGVLSLGFPVKTLTTIFTGVDYHGGSLYLATQDGKMLVEGLPKTHTLLASNVSCTMKDGTSRASTLTIQETEYTFYCLPLDIVGVQSVYVLAVPQNRLVSLVHKNKKVALLLLLVVIATMIGSFLGFVFIIVRAARGEMHLCAALIKQMEATQQAERKSMNKSLAFASASHDVRASLAGLTGLIEICYVEVIPGSELATNLRQMDTCAKDLLDLLNSILDTSKIEVGKMLLEEDEFDLAQLLEDVVDLYHPVGMRKGVDVVLDPYDGSILKFSQVKGDRGKLKQILCNLLSNAVKFTSEGYVTVRAWVRKTSLQNTMIASKRNCLPCLFYKNSQAYNDFETMDAALKDPNVMDFVFEVDDTGKGIPKEKQKSVFENYVQVKETAIGQGGTGLGLGIVQSLVRLMHGDIGIVDKEIGEEGTCFRFDVLLTICEIVSCNNVEAEQLEMGVGTHLLGLSSQTPSPEMTIRTPSPGLCARTASSKSTIHSPSPKQKASHVVLLIQDNERRRMSRRFMENLGIKVSVVKQWQHLSSTLETITHKQNHSHHNSLVKSYFYSPSEYLSRSATSNSITVEKDVPLSTMDGSDYILSVFRRTTPRCASSFILVVIDACAGPFPELCRSVTEFRRGLNNTCCRVVWLEKPMMRIINCKGIAETMMEPNDIIISKPFHGSRLYEVVRLLPEFGGTLLGNMGKMKESLSQVGKMPRDPSSSQGPVELPDHGSSSEIPRKKILSPIENLSHFKPKSRSPLNHGHLPQEQESKELFLSGKKVLVADDQALLRKVTVSRLLRLGATVELSENGQEALELVCKGLSDQSKCGTSKILPYDYILMDCEMPILDGYKAAEQIRKIEKHYGVHIPIIALTGHTGGEETKKIIEAGMDVHLSKPLESEHLLEAIRYIDNKWSCV</sequence>
<evidence type="ECO:0000256" key="10">
    <source>
        <dbReference type="SAM" id="SignalP"/>
    </source>
</evidence>
<name>A0A6P9DTA3_JUGRE</name>
<organism evidence="13 14">
    <name type="scientific">Juglans regia</name>
    <name type="common">English walnut</name>
    <dbReference type="NCBI Taxonomy" id="51240"/>
    <lineage>
        <taxon>Eukaryota</taxon>
        <taxon>Viridiplantae</taxon>
        <taxon>Streptophyta</taxon>
        <taxon>Embryophyta</taxon>
        <taxon>Tracheophyta</taxon>
        <taxon>Spermatophyta</taxon>
        <taxon>Magnoliopsida</taxon>
        <taxon>eudicotyledons</taxon>
        <taxon>Gunneridae</taxon>
        <taxon>Pentapetalae</taxon>
        <taxon>rosids</taxon>
        <taxon>fabids</taxon>
        <taxon>Fagales</taxon>
        <taxon>Juglandaceae</taxon>
        <taxon>Juglans</taxon>
    </lineage>
</organism>
<dbReference type="InterPro" id="IPR003594">
    <property type="entry name" value="HATPase_dom"/>
</dbReference>
<dbReference type="SMART" id="SM00388">
    <property type="entry name" value="HisKA"/>
    <property type="match status" value="1"/>
</dbReference>
<dbReference type="Gene3D" id="3.30.565.10">
    <property type="entry name" value="Histidine kinase-like ATPase, C-terminal domain"/>
    <property type="match status" value="1"/>
</dbReference>
<feature type="transmembrane region" description="Helical" evidence="9">
    <location>
        <begin position="270"/>
        <end position="289"/>
    </location>
</feature>
<keyword evidence="13" id="KW-1185">Reference proteome</keyword>
<feature type="domain" description="Response regulatory" evidence="12">
    <location>
        <begin position="964"/>
        <end position="1095"/>
    </location>
</feature>
<accession>A0A6P9DTA3</accession>
<feature type="domain" description="Histidine kinase" evidence="11">
    <location>
        <begin position="365"/>
        <end position="627"/>
    </location>
</feature>
<evidence type="ECO:0000256" key="8">
    <source>
        <dbReference type="SAM" id="MobiDB-lite"/>
    </source>
</evidence>
<evidence type="ECO:0000256" key="5">
    <source>
        <dbReference type="ARBA" id="ARBA00022824"/>
    </source>
</evidence>
<evidence type="ECO:0000256" key="1">
    <source>
        <dbReference type="ARBA" id="ARBA00000085"/>
    </source>
</evidence>
<dbReference type="CDD" id="cd17546">
    <property type="entry name" value="REC_hyHK_CKI1_RcsC-like"/>
    <property type="match status" value="1"/>
</dbReference>
<dbReference type="GeneID" id="109009927"/>
<dbReference type="AlphaFoldDB" id="A0A6P9DTA3"/>
<feature type="chain" id="PRO_5028454748" description="histidine kinase" evidence="10">
    <location>
        <begin position="19"/>
        <end position="1101"/>
    </location>
</feature>
<dbReference type="SMART" id="SM00448">
    <property type="entry name" value="REC"/>
    <property type="match status" value="1"/>
</dbReference>
<dbReference type="FunCoup" id="A0A6P9DTA3">
    <property type="interactions" value="4"/>
</dbReference>
<dbReference type="SUPFAM" id="SSF55874">
    <property type="entry name" value="ATPase domain of HSP90 chaperone/DNA topoisomerase II/histidine kinase"/>
    <property type="match status" value="1"/>
</dbReference>
<comment type="catalytic activity">
    <reaction evidence="1">
        <text>ATP + protein L-histidine = ADP + protein N-phospho-L-histidine.</text>
        <dbReference type="EC" id="2.7.13.3"/>
    </reaction>
</comment>
<dbReference type="GO" id="GO:0005789">
    <property type="term" value="C:endoplasmic reticulum membrane"/>
    <property type="evidence" value="ECO:0007669"/>
    <property type="project" value="UniProtKB-SubCell"/>
</dbReference>
<dbReference type="PANTHER" id="PTHR43719">
    <property type="entry name" value="TWO-COMPONENT HISTIDINE KINASE"/>
    <property type="match status" value="1"/>
</dbReference>
<keyword evidence="5" id="KW-0256">Endoplasmic reticulum</keyword>
<keyword evidence="9" id="KW-1133">Transmembrane helix</keyword>
<evidence type="ECO:0000256" key="7">
    <source>
        <dbReference type="PROSITE-ProRule" id="PRU00169"/>
    </source>
</evidence>
<evidence type="ECO:0000256" key="9">
    <source>
        <dbReference type="SAM" id="Phobius"/>
    </source>
</evidence>
<dbReference type="Proteomes" id="UP000235220">
    <property type="component" value="Chromosome 11"/>
</dbReference>
<evidence type="ECO:0000256" key="4">
    <source>
        <dbReference type="ARBA" id="ARBA00022553"/>
    </source>
</evidence>
<evidence type="ECO:0000313" key="13">
    <source>
        <dbReference type="Proteomes" id="UP000235220"/>
    </source>
</evidence>
<dbReference type="InterPro" id="IPR004358">
    <property type="entry name" value="Sig_transdc_His_kin-like_C"/>
</dbReference>
<dbReference type="SUPFAM" id="SSF47384">
    <property type="entry name" value="Homodimeric domain of signal transducing histidine kinase"/>
    <property type="match status" value="1"/>
</dbReference>
<gene>
    <name evidence="14" type="primary">LOC109009927</name>
</gene>
<dbReference type="RefSeq" id="XP_035538476.1">
    <property type="nucleotide sequence ID" value="XM_035682583.1"/>
</dbReference>
<dbReference type="InterPro" id="IPR003661">
    <property type="entry name" value="HisK_dim/P_dom"/>
</dbReference>
<dbReference type="EC" id="2.7.13.3" evidence="3"/>
<dbReference type="OrthoDB" id="60033at2759"/>
<dbReference type="InterPro" id="IPR001789">
    <property type="entry name" value="Sig_transdc_resp-reg_receiver"/>
</dbReference>
<dbReference type="KEGG" id="jre:109009927"/>
<reference evidence="14" key="1">
    <citation type="submission" date="2025-08" db="UniProtKB">
        <authorList>
            <consortium name="RefSeq"/>
        </authorList>
    </citation>
    <scope>IDENTIFICATION</scope>
    <source>
        <tissue evidence="14">Leaves</tissue>
    </source>
</reference>
<dbReference type="InParanoid" id="A0A6P9DTA3"/>
<dbReference type="Pfam" id="PF00072">
    <property type="entry name" value="Response_reg"/>
    <property type="match status" value="1"/>
</dbReference>
<keyword evidence="6" id="KW-0675">Receptor</keyword>
<dbReference type="PROSITE" id="PS50109">
    <property type="entry name" value="HIS_KIN"/>
    <property type="match status" value="1"/>
</dbReference>
<evidence type="ECO:0000313" key="14">
    <source>
        <dbReference type="RefSeq" id="XP_035538476.1"/>
    </source>
</evidence>
<proteinExistence type="predicted"/>
<keyword evidence="9" id="KW-0812">Transmembrane</keyword>